<dbReference type="Pfam" id="PF02654">
    <property type="entry name" value="CobS"/>
    <property type="match status" value="1"/>
</dbReference>
<comment type="caution">
    <text evidence="20">The sequence shown here is derived from an EMBL/GenBank/DDBJ whole genome shotgun (WGS) entry which is preliminary data.</text>
</comment>
<evidence type="ECO:0000256" key="4">
    <source>
        <dbReference type="ARBA" id="ARBA00010561"/>
    </source>
</evidence>
<evidence type="ECO:0000256" key="5">
    <source>
        <dbReference type="ARBA" id="ARBA00013200"/>
    </source>
</evidence>
<dbReference type="AlphaFoldDB" id="A0A2G6KA84"/>
<evidence type="ECO:0000256" key="13">
    <source>
        <dbReference type="ARBA" id="ARBA00023136"/>
    </source>
</evidence>
<feature type="transmembrane region" description="Helical" evidence="19">
    <location>
        <begin position="109"/>
        <end position="129"/>
    </location>
</feature>
<evidence type="ECO:0000256" key="16">
    <source>
        <dbReference type="ARBA" id="ARBA00032853"/>
    </source>
</evidence>
<keyword evidence="13 19" id="KW-0472">Membrane</keyword>
<evidence type="ECO:0000256" key="7">
    <source>
        <dbReference type="ARBA" id="ARBA00022475"/>
    </source>
</evidence>
<evidence type="ECO:0000256" key="18">
    <source>
        <dbReference type="ARBA" id="ARBA00049504"/>
    </source>
</evidence>
<comment type="subcellular location">
    <subcellularLocation>
        <location evidence="2 19">Cell membrane</location>
        <topology evidence="2 19">Multi-pass membrane protein</topology>
    </subcellularLocation>
</comment>
<organism evidence="20 21">
    <name type="scientific">candidate division KSB3 bacterium</name>
    <dbReference type="NCBI Taxonomy" id="2044937"/>
    <lineage>
        <taxon>Bacteria</taxon>
        <taxon>candidate division KSB3</taxon>
    </lineage>
</organism>
<keyword evidence="9 19" id="KW-0808">Transferase</keyword>
<comment type="pathway">
    <text evidence="3 19">Cofactor biosynthesis; adenosylcobalamin biosynthesis; adenosylcobalamin from cob(II)yrinate a,c-diamide: step 7/7.</text>
</comment>
<evidence type="ECO:0000256" key="12">
    <source>
        <dbReference type="ARBA" id="ARBA00022989"/>
    </source>
</evidence>
<gene>
    <name evidence="19" type="primary">cobS</name>
    <name evidence="20" type="ORF">CSA56_15240</name>
</gene>
<keyword evidence="10 19" id="KW-0812">Transmembrane</keyword>
<evidence type="ECO:0000256" key="15">
    <source>
        <dbReference type="ARBA" id="ARBA00032605"/>
    </source>
</evidence>
<evidence type="ECO:0000256" key="14">
    <source>
        <dbReference type="ARBA" id="ARBA00025228"/>
    </source>
</evidence>
<dbReference type="GO" id="GO:0008818">
    <property type="term" value="F:cobalamin 5'-phosphate synthase activity"/>
    <property type="evidence" value="ECO:0007669"/>
    <property type="project" value="UniProtKB-UniRule"/>
</dbReference>
<feature type="transmembrane region" description="Helical" evidence="19">
    <location>
        <begin position="183"/>
        <end position="204"/>
    </location>
</feature>
<accession>A0A2G6KA84</accession>
<reference evidence="20 21" key="1">
    <citation type="submission" date="2017-10" db="EMBL/GenBank/DDBJ databases">
        <title>Novel microbial diversity and functional potential in the marine mammal oral microbiome.</title>
        <authorList>
            <person name="Dudek N.K."/>
            <person name="Sun C.L."/>
            <person name="Burstein D."/>
            <person name="Kantor R.S."/>
            <person name="Aliaga Goltsman D.S."/>
            <person name="Bik E.M."/>
            <person name="Thomas B.C."/>
            <person name="Banfield J.F."/>
            <person name="Relman D.A."/>
        </authorList>
    </citation>
    <scope>NUCLEOTIDE SEQUENCE [LARGE SCALE GENOMIC DNA]</scope>
    <source>
        <strain evidence="20">DOLJORAL78_47_16</strain>
    </source>
</reference>
<evidence type="ECO:0000256" key="11">
    <source>
        <dbReference type="ARBA" id="ARBA00022842"/>
    </source>
</evidence>
<evidence type="ECO:0000256" key="19">
    <source>
        <dbReference type="HAMAP-Rule" id="MF_00719"/>
    </source>
</evidence>
<evidence type="ECO:0000256" key="9">
    <source>
        <dbReference type="ARBA" id="ARBA00022679"/>
    </source>
</evidence>
<dbReference type="InterPro" id="IPR003805">
    <property type="entry name" value="CobS"/>
</dbReference>
<sequence length="256" mass="28013">MIRQEIRTLQAALLFFTRIPSSVLGEPSGDSFHNASRYFPFIGWVVGVVGAGTVVGGSFFLPLSLAILMSIAMTILMTGALHEDGFADFCDGFGAGLTKEHILDIMKDSYIGVFGVIGLLLMLGMKMLALRSLPITVLPMAIISGHSLSRFLSISLLATHTYARHDVSSKSRVVVKRMTIRELLFAAILGILPFFFMCLMVSQWRLFGIGLLTTGLSRWLFGQFLTVKIQGYTGDCLGALQQISEVVFYMTVVAVQ</sequence>
<evidence type="ECO:0000256" key="1">
    <source>
        <dbReference type="ARBA" id="ARBA00001946"/>
    </source>
</evidence>
<dbReference type="PANTHER" id="PTHR34148">
    <property type="entry name" value="ADENOSYLCOBINAMIDE-GDP RIBAZOLETRANSFERASE"/>
    <property type="match status" value="1"/>
</dbReference>
<protein>
    <recommendedName>
        <fullName evidence="6 19">Adenosylcobinamide-GDP ribazoletransferase</fullName>
        <ecNumber evidence="5 19">2.7.8.26</ecNumber>
    </recommendedName>
    <alternativeName>
        <fullName evidence="16 19">Cobalamin synthase</fullName>
    </alternativeName>
    <alternativeName>
        <fullName evidence="15 19">Cobalamin-5'-phosphate synthase</fullName>
    </alternativeName>
</protein>
<evidence type="ECO:0000313" key="20">
    <source>
        <dbReference type="EMBL" id="PIE32555.1"/>
    </source>
</evidence>
<dbReference type="Proteomes" id="UP000230821">
    <property type="component" value="Unassembled WGS sequence"/>
</dbReference>
<name>A0A2G6KA84_9BACT</name>
<keyword evidence="12 19" id="KW-1133">Transmembrane helix</keyword>
<dbReference type="PANTHER" id="PTHR34148:SF1">
    <property type="entry name" value="ADENOSYLCOBINAMIDE-GDP RIBAZOLETRANSFERASE"/>
    <property type="match status" value="1"/>
</dbReference>
<dbReference type="HAMAP" id="MF_00719">
    <property type="entry name" value="CobS"/>
    <property type="match status" value="1"/>
</dbReference>
<dbReference type="GO" id="GO:0009236">
    <property type="term" value="P:cobalamin biosynthetic process"/>
    <property type="evidence" value="ECO:0007669"/>
    <property type="project" value="UniProtKB-UniRule"/>
</dbReference>
<keyword evidence="8 19" id="KW-0169">Cobalamin biosynthesis</keyword>
<evidence type="ECO:0000256" key="2">
    <source>
        <dbReference type="ARBA" id="ARBA00004651"/>
    </source>
</evidence>
<comment type="function">
    <text evidence="14 19">Joins adenosylcobinamide-GDP and alpha-ribazole to generate adenosylcobalamin (Ado-cobalamin). Also synthesizes adenosylcobalamin 5'-phosphate from adenosylcobinamide-GDP and alpha-ribazole 5'-phosphate.</text>
</comment>
<comment type="catalytic activity">
    <reaction evidence="17 19">
        <text>alpha-ribazole + adenosylcob(III)inamide-GDP = adenosylcob(III)alamin + GMP + H(+)</text>
        <dbReference type="Rhea" id="RHEA:16049"/>
        <dbReference type="ChEBI" id="CHEBI:10329"/>
        <dbReference type="ChEBI" id="CHEBI:15378"/>
        <dbReference type="ChEBI" id="CHEBI:18408"/>
        <dbReference type="ChEBI" id="CHEBI:58115"/>
        <dbReference type="ChEBI" id="CHEBI:60487"/>
        <dbReference type="EC" id="2.7.8.26"/>
    </reaction>
</comment>
<evidence type="ECO:0000256" key="6">
    <source>
        <dbReference type="ARBA" id="ARBA00015850"/>
    </source>
</evidence>
<dbReference type="GO" id="GO:0051073">
    <property type="term" value="F:adenosylcobinamide-GDP ribazoletransferase activity"/>
    <property type="evidence" value="ECO:0007669"/>
    <property type="project" value="UniProtKB-UniRule"/>
</dbReference>
<evidence type="ECO:0000256" key="8">
    <source>
        <dbReference type="ARBA" id="ARBA00022573"/>
    </source>
</evidence>
<dbReference type="EMBL" id="PDSK01000112">
    <property type="protein sequence ID" value="PIE32555.1"/>
    <property type="molecule type" value="Genomic_DNA"/>
</dbReference>
<dbReference type="UniPathway" id="UPA00148">
    <property type="reaction ID" value="UER00238"/>
</dbReference>
<comment type="similarity">
    <text evidence="4 19">Belongs to the CobS family.</text>
</comment>
<feature type="transmembrane region" description="Helical" evidence="19">
    <location>
        <begin position="41"/>
        <end position="68"/>
    </location>
</feature>
<evidence type="ECO:0000256" key="10">
    <source>
        <dbReference type="ARBA" id="ARBA00022692"/>
    </source>
</evidence>
<comment type="cofactor">
    <cofactor evidence="1 19">
        <name>Mg(2+)</name>
        <dbReference type="ChEBI" id="CHEBI:18420"/>
    </cofactor>
</comment>
<evidence type="ECO:0000256" key="3">
    <source>
        <dbReference type="ARBA" id="ARBA00004663"/>
    </source>
</evidence>
<keyword evidence="7 19" id="KW-1003">Cell membrane</keyword>
<dbReference type="GO" id="GO:0005886">
    <property type="term" value="C:plasma membrane"/>
    <property type="evidence" value="ECO:0007669"/>
    <property type="project" value="UniProtKB-SubCell"/>
</dbReference>
<comment type="caution">
    <text evidence="19">Lacks conserved residue(s) required for the propagation of feature annotation.</text>
</comment>
<evidence type="ECO:0000256" key="17">
    <source>
        <dbReference type="ARBA" id="ARBA00048623"/>
    </source>
</evidence>
<proteinExistence type="inferred from homology"/>
<dbReference type="EC" id="2.7.8.26" evidence="5 19"/>
<comment type="catalytic activity">
    <reaction evidence="18 19">
        <text>alpha-ribazole 5'-phosphate + adenosylcob(III)inamide-GDP = adenosylcob(III)alamin 5'-phosphate + GMP + H(+)</text>
        <dbReference type="Rhea" id="RHEA:23560"/>
        <dbReference type="ChEBI" id="CHEBI:15378"/>
        <dbReference type="ChEBI" id="CHEBI:57918"/>
        <dbReference type="ChEBI" id="CHEBI:58115"/>
        <dbReference type="ChEBI" id="CHEBI:60487"/>
        <dbReference type="ChEBI" id="CHEBI:60493"/>
        <dbReference type="EC" id="2.7.8.26"/>
    </reaction>
</comment>
<evidence type="ECO:0000313" key="21">
    <source>
        <dbReference type="Proteomes" id="UP000230821"/>
    </source>
</evidence>
<keyword evidence="11 19" id="KW-0460">Magnesium</keyword>